<dbReference type="EMBL" id="CAESAH010000005">
    <property type="protein sequence ID" value="CAB4332934.1"/>
    <property type="molecule type" value="Genomic_DNA"/>
</dbReference>
<name>A0A6J7VXU1_9ZZZZ</name>
<evidence type="ECO:0000313" key="4">
    <source>
        <dbReference type="EMBL" id="CAB5135784.1"/>
    </source>
</evidence>
<protein>
    <submittedName>
        <fullName evidence="4">Unannotated protein</fullName>
    </submittedName>
</protein>
<evidence type="ECO:0000313" key="3">
    <source>
        <dbReference type="EMBL" id="CAB4816012.1"/>
    </source>
</evidence>
<sequence>MQVKRKSVASTAVLAGLLLSLLNAIPAQAAPAVALTVNGVAITTATSSSTPASVSVPFDNSVDAPEAVRFSLTGIDTGSTVTVSATNAFIVSTLSTTLNPIKSNSGVASASYSVGTGTTSEFYAYTKSTALGTIIITNAGSTFTYYLKGIAGPAYTISYTAPATPYTSTISKQSAVISDIFGNKVVGVTPALALINLTSTTPTATSAEGVSEFTITYPSVPGQSALSISITATDVVGLPAAVKAITAFINVADPASALAAEKAAHAVEKAAADAALAAEKAARASDKVAADAALAAEKAARAADKATTDRSIATLTAQIASLKVLYNKLATKFKQKKIN</sequence>
<reference evidence="4" key="1">
    <citation type="submission" date="2020-05" db="EMBL/GenBank/DDBJ databases">
        <authorList>
            <person name="Chiriac C."/>
            <person name="Salcher M."/>
            <person name="Ghai R."/>
            <person name="Kavagutti S V."/>
        </authorList>
    </citation>
    <scope>NUCLEOTIDE SEQUENCE</scope>
</reference>
<organism evidence="4">
    <name type="scientific">freshwater metagenome</name>
    <dbReference type="NCBI Taxonomy" id="449393"/>
    <lineage>
        <taxon>unclassified sequences</taxon>
        <taxon>metagenomes</taxon>
        <taxon>ecological metagenomes</taxon>
    </lineage>
</organism>
<dbReference type="EMBL" id="CAFBRY010000002">
    <property type="protein sequence ID" value="CAB5135784.1"/>
    <property type="molecule type" value="Genomic_DNA"/>
</dbReference>
<evidence type="ECO:0000313" key="2">
    <source>
        <dbReference type="EMBL" id="CAB4723090.1"/>
    </source>
</evidence>
<gene>
    <name evidence="2" type="ORF">UFOPK2731_00283</name>
    <name evidence="3" type="ORF">UFOPK3161_00207</name>
    <name evidence="1" type="ORF">UFOPK3962_00353</name>
    <name evidence="4" type="ORF">UFOPK4427_00169</name>
</gene>
<dbReference type="EMBL" id="CAFABC010000003">
    <property type="protein sequence ID" value="CAB4816012.1"/>
    <property type="molecule type" value="Genomic_DNA"/>
</dbReference>
<dbReference type="AlphaFoldDB" id="A0A6J7VXU1"/>
<accession>A0A6J7VXU1</accession>
<dbReference type="EMBL" id="CAEZYO010000005">
    <property type="protein sequence ID" value="CAB4723090.1"/>
    <property type="molecule type" value="Genomic_DNA"/>
</dbReference>
<evidence type="ECO:0000313" key="1">
    <source>
        <dbReference type="EMBL" id="CAB4332934.1"/>
    </source>
</evidence>
<proteinExistence type="predicted"/>